<proteinExistence type="inferred from homology"/>
<dbReference type="SUPFAM" id="SSF47459">
    <property type="entry name" value="HLH, helix-loop-helix DNA-binding domain"/>
    <property type="match status" value="1"/>
</dbReference>
<gene>
    <name evidence="8" type="primary">LOC120273316</name>
</gene>
<evidence type="ECO:0000256" key="1">
    <source>
        <dbReference type="ARBA" id="ARBA00004123"/>
    </source>
</evidence>
<evidence type="ECO:0000256" key="3">
    <source>
        <dbReference type="ARBA" id="ARBA00023015"/>
    </source>
</evidence>
<evidence type="ECO:0000256" key="5">
    <source>
        <dbReference type="ARBA" id="ARBA00023242"/>
    </source>
</evidence>
<name>A0AB40CAP6_DIOCR</name>
<dbReference type="RefSeq" id="XP_039135871.1">
    <property type="nucleotide sequence ID" value="XM_039279937.1"/>
</dbReference>
<evidence type="ECO:0000313" key="7">
    <source>
        <dbReference type="Proteomes" id="UP001515500"/>
    </source>
</evidence>
<evidence type="ECO:0000256" key="4">
    <source>
        <dbReference type="ARBA" id="ARBA00023163"/>
    </source>
</evidence>
<reference evidence="8" key="1">
    <citation type="submission" date="2025-08" db="UniProtKB">
        <authorList>
            <consortium name="RefSeq"/>
        </authorList>
    </citation>
    <scope>IDENTIFICATION</scope>
</reference>
<feature type="domain" description="BHLH" evidence="6">
    <location>
        <begin position="73"/>
        <end position="122"/>
    </location>
</feature>
<dbReference type="PANTHER" id="PTHR16223:SF238">
    <property type="entry name" value="TRANSCRIPTION FACTOR BHLH114"/>
    <property type="match status" value="1"/>
</dbReference>
<dbReference type="InterPro" id="IPR036638">
    <property type="entry name" value="HLH_DNA-bd_sf"/>
</dbReference>
<keyword evidence="3" id="KW-0805">Transcription regulation</keyword>
<dbReference type="CDD" id="cd11393">
    <property type="entry name" value="bHLH_AtbHLH_like"/>
    <property type="match status" value="1"/>
</dbReference>
<evidence type="ECO:0000259" key="6">
    <source>
        <dbReference type="PROSITE" id="PS50888"/>
    </source>
</evidence>
<dbReference type="GO" id="GO:0005634">
    <property type="term" value="C:nucleus"/>
    <property type="evidence" value="ECO:0007669"/>
    <property type="project" value="UniProtKB-SubCell"/>
</dbReference>
<comment type="subcellular location">
    <subcellularLocation>
        <location evidence="1">Nucleus</location>
    </subcellularLocation>
</comment>
<dbReference type="InterPro" id="IPR045239">
    <property type="entry name" value="bHLH95_bHLH"/>
</dbReference>
<dbReference type="InterPro" id="IPR011598">
    <property type="entry name" value="bHLH_dom"/>
</dbReference>
<dbReference type="GeneID" id="120273316"/>
<dbReference type="AlphaFoldDB" id="A0AB40CAP6"/>
<organism evidence="7 8">
    <name type="scientific">Dioscorea cayennensis subsp. rotundata</name>
    <name type="common">White Guinea yam</name>
    <name type="synonym">Dioscorea rotundata</name>
    <dbReference type="NCBI Taxonomy" id="55577"/>
    <lineage>
        <taxon>Eukaryota</taxon>
        <taxon>Viridiplantae</taxon>
        <taxon>Streptophyta</taxon>
        <taxon>Embryophyta</taxon>
        <taxon>Tracheophyta</taxon>
        <taxon>Spermatophyta</taxon>
        <taxon>Magnoliopsida</taxon>
        <taxon>Liliopsida</taxon>
        <taxon>Dioscoreales</taxon>
        <taxon>Dioscoreaceae</taxon>
        <taxon>Dioscorea</taxon>
    </lineage>
</organism>
<keyword evidence="4" id="KW-0804">Transcription</keyword>
<sequence>MMQAFYAMNHRESQEQSFDGFNLSSFSNIDGSDWKAEFLIGSKTTTNIMVDNKQQHKSKRQKIVHAERLIFNKSLNNQQIITSKRSKKLGDKITALQHLVSPFGKTDTASVLNETAVCIKLLHEQIKVLTSPYFQIKSLTCIKGDKEDLVSRGLCLVPFSAINNTHNNCLKIINGFT</sequence>
<protein>
    <submittedName>
        <fullName evidence="8">Transcription factor bHLH154-like</fullName>
    </submittedName>
</protein>
<dbReference type="Proteomes" id="UP001515500">
    <property type="component" value="Chromosome 12"/>
</dbReference>
<dbReference type="InterPro" id="IPR045843">
    <property type="entry name" value="IND-like"/>
</dbReference>
<dbReference type="GO" id="GO:0000981">
    <property type="term" value="F:DNA-binding transcription factor activity, RNA polymerase II-specific"/>
    <property type="evidence" value="ECO:0007669"/>
    <property type="project" value="TreeGrafter"/>
</dbReference>
<evidence type="ECO:0000256" key="2">
    <source>
        <dbReference type="ARBA" id="ARBA00005510"/>
    </source>
</evidence>
<comment type="similarity">
    <text evidence="2">Belongs to the bHLH protein family.</text>
</comment>
<dbReference type="GO" id="GO:0000978">
    <property type="term" value="F:RNA polymerase II cis-regulatory region sequence-specific DNA binding"/>
    <property type="evidence" value="ECO:0007669"/>
    <property type="project" value="TreeGrafter"/>
</dbReference>
<keyword evidence="5" id="KW-0539">Nucleus</keyword>
<dbReference type="GO" id="GO:0046983">
    <property type="term" value="F:protein dimerization activity"/>
    <property type="evidence" value="ECO:0007669"/>
    <property type="project" value="InterPro"/>
</dbReference>
<keyword evidence="7" id="KW-1185">Reference proteome</keyword>
<evidence type="ECO:0000313" key="8">
    <source>
        <dbReference type="RefSeq" id="XP_039135871.1"/>
    </source>
</evidence>
<dbReference type="PANTHER" id="PTHR16223">
    <property type="entry name" value="TRANSCRIPTION FACTOR BHLH83-RELATED"/>
    <property type="match status" value="1"/>
</dbReference>
<accession>A0AB40CAP6</accession>
<dbReference type="PROSITE" id="PS50888">
    <property type="entry name" value="BHLH"/>
    <property type="match status" value="1"/>
</dbReference>